<evidence type="ECO:0000313" key="2">
    <source>
        <dbReference type="Proteomes" id="UP000183859"/>
    </source>
</evidence>
<accession>A0A1L3I5B5</accession>
<sequence>MAIRNILKNFNLFVDGRGFAGEIGDYTPASPSIAAEEYRAGGMDGPIDIDMGTEKMTTSFVLRNYSADVLSLWGIAPGVLIPVTARGALESEDGTVTPVIHNMRGKIIQPDRGTWSPGQTASLTVNMTLEAFKETIGGQLITEIDIINMVRRTGGVDRLAQIRAALGI</sequence>
<organism evidence="1 2">
    <name type="scientific">Phaeobacter porticola</name>
    <dbReference type="NCBI Taxonomy" id="1844006"/>
    <lineage>
        <taxon>Bacteria</taxon>
        <taxon>Pseudomonadati</taxon>
        <taxon>Pseudomonadota</taxon>
        <taxon>Alphaproteobacteria</taxon>
        <taxon>Rhodobacterales</taxon>
        <taxon>Roseobacteraceae</taxon>
        <taxon>Phaeobacter</taxon>
    </lineage>
</organism>
<evidence type="ECO:0000313" key="1">
    <source>
        <dbReference type="EMBL" id="APG47287.1"/>
    </source>
</evidence>
<dbReference type="RefSeq" id="WP_014880200.1">
    <property type="nucleotide sequence ID" value="NZ_CP016364.1"/>
</dbReference>
<proteinExistence type="predicted"/>
<dbReference type="Pfam" id="PF04985">
    <property type="entry name" value="Phage_tube"/>
    <property type="match status" value="1"/>
</dbReference>
<reference evidence="2" key="1">
    <citation type="submission" date="2016-07" db="EMBL/GenBank/DDBJ databases">
        <title>Phaeobacter portensis sp. nov., a tropodithietic acid producing bacterium isolated from a German harbor.</title>
        <authorList>
            <person name="Freese H.M."/>
            <person name="Bunk B."/>
            <person name="Breider S."/>
            <person name="Brinkhoff T."/>
        </authorList>
    </citation>
    <scope>NUCLEOTIDE SEQUENCE [LARGE SCALE GENOMIC DNA]</scope>
    <source>
        <strain evidence="2">P97</strain>
    </source>
</reference>
<protein>
    <submittedName>
        <fullName evidence="1">Phage major tail tube protein</fullName>
    </submittedName>
</protein>
<dbReference type="InterPro" id="IPR006498">
    <property type="entry name" value="Tail_tube"/>
</dbReference>
<name>A0A1L3I5B5_9RHOB</name>
<dbReference type="OrthoDB" id="3078668at2"/>
<dbReference type="STRING" id="1844006.PhaeoP97_01876"/>
<dbReference type="Proteomes" id="UP000183859">
    <property type="component" value="Chromosome"/>
</dbReference>
<dbReference type="EMBL" id="CP016364">
    <property type="protein sequence ID" value="APG47287.1"/>
    <property type="molecule type" value="Genomic_DNA"/>
</dbReference>
<gene>
    <name evidence="1" type="ORF">PhaeoP97_01876</name>
</gene>
<dbReference type="KEGG" id="php:PhaeoP97_01876"/>
<keyword evidence="2" id="KW-1185">Reference proteome</keyword>
<dbReference type="NCBIfam" id="TIGR01611">
    <property type="entry name" value="tail_tube"/>
    <property type="match status" value="1"/>
</dbReference>
<dbReference type="AlphaFoldDB" id="A0A1L3I5B5"/>